<dbReference type="GO" id="GO:0005509">
    <property type="term" value="F:calcium ion binding"/>
    <property type="evidence" value="ECO:0007669"/>
    <property type="project" value="InterPro"/>
</dbReference>
<feature type="binding site" evidence="12">
    <location>
        <position position="264"/>
    </location>
    <ligand>
        <name>Ca(2+)</name>
        <dbReference type="ChEBI" id="CHEBI:29108"/>
        <label>1</label>
    </ligand>
</feature>
<gene>
    <name evidence="15" type="ORF">N780_04490</name>
</gene>
<feature type="binding site" evidence="12">
    <location>
        <position position="212"/>
    </location>
    <ligand>
        <name>Ca(2+)</name>
        <dbReference type="ChEBI" id="CHEBI:29108"/>
        <label>2</label>
    </ligand>
</feature>
<feature type="binding site" evidence="12">
    <location>
        <position position="223"/>
    </location>
    <ligand>
        <name>Ca(2+)</name>
        <dbReference type="ChEBI" id="CHEBI:29108"/>
        <label>1</label>
    </ligand>
</feature>
<dbReference type="InterPro" id="IPR013780">
    <property type="entry name" value="Glyco_hydro_b"/>
</dbReference>
<protein>
    <submittedName>
        <fullName evidence="15">Alpha-amylase</fullName>
    </submittedName>
</protein>
<dbReference type="Pfam" id="PF09154">
    <property type="entry name" value="Alpha-amy_C_pro"/>
    <property type="match status" value="1"/>
</dbReference>
<dbReference type="Gene3D" id="2.40.30.140">
    <property type="match status" value="1"/>
</dbReference>
<dbReference type="InterPro" id="IPR013776">
    <property type="entry name" value="A-amylase_thermo"/>
</dbReference>
<dbReference type="NCBIfam" id="NF006972">
    <property type="entry name" value="PRK09441.1-5"/>
    <property type="match status" value="1"/>
</dbReference>
<reference evidence="15 16" key="1">
    <citation type="submission" date="2013-08" db="EMBL/GenBank/DDBJ databases">
        <title>Genome of Pontibacillus chungwhensis.</title>
        <authorList>
            <person name="Wang Q."/>
            <person name="Wang G."/>
        </authorList>
    </citation>
    <scope>NUCLEOTIDE SEQUENCE [LARGE SCALE GENOMIC DNA]</scope>
    <source>
        <strain evidence="15 16">BH030062</strain>
    </source>
</reference>
<dbReference type="OrthoDB" id="9805159at2"/>
<comment type="caution">
    <text evidence="15">The sequence shown here is derived from an EMBL/GenBank/DDBJ whole genome shotgun (WGS) entry which is preliminary data.</text>
</comment>
<feature type="binding site" evidence="12">
    <location>
        <position position="229"/>
    </location>
    <ligand>
        <name>Ca(2+)</name>
        <dbReference type="ChEBI" id="CHEBI:29108"/>
        <label>1</label>
    </ligand>
</feature>
<dbReference type="Gene3D" id="2.60.40.1180">
    <property type="entry name" value="Golgi alpha-mannosidase II"/>
    <property type="match status" value="1"/>
</dbReference>
<keyword evidence="6 12" id="KW-0479">Metal-binding</keyword>
<dbReference type="NCBIfam" id="NF006968">
    <property type="entry name" value="PRK09441.1-1"/>
    <property type="match status" value="1"/>
</dbReference>
<evidence type="ECO:0000256" key="10">
    <source>
        <dbReference type="ARBA" id="ARBA00023295"/>
    </source>
</evidence>
<feature type="chain" id="PRO_5002006197" evidence="13">
    <location>
        <begin position="29"/>
        <end position="511"/>
    </location>
</feature>
<evidence type="ECO:0000256" key="7">
    <source>
        <dbReference type="ARBA" id="ARBA00022729"/>
    </source>
</evidence>
<keyword evidence="10" id="KW-0326">Glycosidase</keyword>
<dbReference type="GO" id="GO:0004553">
    <property type="term" value="F:hydrolase activity, hydrolyzing O-glycosyl compounds"/>
    <property type="evidence" value="ECO:0007669"/>
    <property type="project" value="InterPro"/>
</dbReference>
<evidence type="ECO:0000256" key="2">
    <source>
        <dbReference type="ARBA" id="ARBA00001959"/>
    </source>
</evidence>
<dbReference type="Gene3D" id="3.20.20.80">
    <property type="entry name" value="Glycosidases"/>
    <property type="match status" value="1"/>
</dbReference>
<organism evidence="15 16">
    <name type="scientific">Pontibacillus chungwhensis BH030062</name>
    <dbReference type="NCBI Taxonomy" id="1385513"/>
    <lineage>
        <taxon>Bacteria</taxon>
        <taxon>Bacillati</taxon>
        <taxon>Bacillota</taxon>
        <taxon>Bacilli</taxon>
        <taxon>Bacillales</taxon>
        <taxon>Bacillaceae</taxon>
        <taxon>Pontibacillus</taxon>
    </lineage>
</organism>
<proteinExistence type="inferred from homology"/>
<feature type="signal peptide" evidence="13">
    <location>
        <begin position="1"/>
        <end position="28"/>
    </location>
</feature>
<keyword evidence="9" id="KW-0119">Carbohydrate metabolism</keyword>
<dbReference type="STRING" id="1385513.N780_04490"/>
<feature type="binding site" evidence="12">
    <location>
        <position position="436"/>
    </location>
    <ligand>
        <name>Ca(2+)</name>
        <dbReference type="ChEBI" id="CHEBI:29108"/>
        <label>3</label>
    </ligand>
</feature>
<feature type="binding site" evidence="12">
    <location>
        <position position="231"/>
    </location>
    <ligand>
        <name>Ca(2+)</name>
        <dbReference type="ChEBI" id="CHEBI:29108"/>
        <label>2</label>
    </ligand>
</feature>
<comment type="cofactor">
    <cofactor evidence="2">
        <name>Na(+)</name>
        <dbReference type="ChEBI" id="CHEBI:29101"/>
    </cofactor>
</comment>
<evidence type="ECO:0000256" key="3">
    <source>
        <dbReference type="ARBA" id="ARBA00004613"/>
    </source>
</evidence>
<accession>A0A0A2VAA5</accession>
<evidence type="ECO:0000256" key="12">
    <source>
        <dbReference type="PIRSR" id="PIRSR001021-2"/>
    </source>
</evidence>
<dbReference type="SUPFAM" id="SSF51011">
    <property type="entry name" value="Glycosyl hydrolase domain"/>
    <property type="match status" value="1"/>
</dbReference>
<dbReference type="CDD" id="cd11318">
    <property type="entry name" value="AmyAc_bac_fung_AmyA"/>
    <property type="match status" value="1"/>
</dbReference>
<dbReference type="InterPro" id="IPR017853">
    <property type="entry name" value="GH"/>
</dbReference>
<dbReference type="Pfam" id="PF00128">
    <property type="entry name" value="Alpha-amylase"/>
    <property type="match status" value="1"/>
</dbReference>
<dbReference type="PANTHER" id="PTHR43447">
    <property type="entry name" value="ALPHA-AMYLASE"/>
    <property type="match status" value="1"/>
</dbReference>
<keyword evidence="8" id="KW-0378">Hydrolase</keyword>
<evidence type="ECO:0000256" key="5">
    <source>
        <dbReference type="ARBA" id="ARBA00022525"/>
    </source>
</evidence>
<evidence type="ECO:0000256" key="9">
    <source>
        <dbReference type="ARBA" id="ARBA00023277"/>
    </source>
</evidence>
<dbReference type="EMBL" id="AVBG01000011">
    <property type="protein sequence ID" value="KGP90640.1"/>
    <property type="molecule type" value="Genomic_DNA"/>
</dbReference>
<dbReference type="GO" id="GO:0005576">
    <property type="term" value="C:extracellular region"/>
    <property type="evidence" value="ECO:0007669"/>
    <property type="project" value="UniProtKB-SubCell"/>
</dbReference>
<feature type="binding site" evidence="12">
    <location>
        <position position="131"/>
    </location>
    <ligand>
        <name>Ca(2+)</name>
        <dbReference type="ChEBI" id="CHEBI:29108"/>
        <label>1</label>
    </ligand>
</feature>
<feature type="active site" description="Proton donor" evidence="11">
    <location>
        <position position="290"/>
    </location>
</feature>
<keyword evidence="12" id="KW-0106">Calcium</keyword>
<evidence type="ECO:0000256" key="6">
    <source>
        <dbReference type="ARBA" id="ARBA00022723"/>
    </source>
</evidence>
<sequence>MKVFKNALISLLVFIVMATPMGSSEVSAATNGTMMQYFEWYLPNDGTHWTDLKNDASHLSDVGITAVWIPPAYKGTSQSDVGYGAYDLYDLGEFDQKGTVRTKYGTKEELQTAINSLHQNGVDVYGDVVMNHKGGADYTETVTAVEVDGSNRNNEVSGEYDIEAWTGFNFPGRNDQYSSFDWQWYYFDGTDWDQSRNLSRIYKFRGTGKAWDWEVSSENGNYDYLMFADIDYGHPDVVNEMKSWGTWYANELNLDGFRLDAVKHIKHSFLRDWVSSVRSNTGEEMFTVAEYWQNDLTAIQNYLSKTEYTHSAFDAPLHYNFHEASSSGGYFDMRNILNGTLVSTNPTKAVTLVENHDSQPGQSLESVVQPWFKPLAYAFILTRSQGYPSVFYGDYYGTNGTTSYEIPSLKKKIDPLLEARKEYAYGTQHDYINHQDIIGWTREGDSEHSNSGLATLITDGSGGSKWMYVGKQNAGEQWRDITGNRSDIITINQDGWGNFYVNGGSVSVYTQ</sequence>
<feature type="binding site" evidence="12">
    <location>
        <position position="329"/>
    </location>
    <ligand>
        <name>Ca(2+)</name>
        <dbReference type="ChEBI" id="CHEBI:29108"/>
        <label>3</label>
    </ligand>
</feature>
<evidence type="ECO:0000256" key="8">
    <source>
        <dbReference type="ARBA" id="ARBA00022801"/>
    </source>
</evidence>
<dbReference type="GO" id="GO:0005975">
    <property type="term" value="P:carbohydrate metabolic process"/>
    <property type="evidence" value="ECO:0007669"/>
    <property type="project" value="InterPro"/>
</dbReference>
<dbReference type="AlphaFoldDB" id="A0A0A2VAA5"/>
<evidence type="ECO:0000256" key="13">
    <source>
        <dbReference type="SAM" id="SignalP"/>
    </source>
</evidence>
<dbReference type="InterPro" id="IPR015237">
    <property type="entry name" value="Alpha-amylase_C_pro"/>
</dbReference>
<dbReference type="InterPro" id="IPR006047">
    <property type="entry name" value="GH13_cat_dom"/>
</dbReference>
<comment type="cofactor">
    <cofactor evidence="1">
        <name>Ca(2+)</name>
        <dbReference type="ChEBI" id="CHEBI:29108"/>
    </cofactor>
</comment>
<dbReference type="Proteomes" id="UP000030153">
    <property type="component" value="Unassembled WGS sequence"/>
</dbReference>
<evidence type="ECO:0000313" key="16">
    <source>
        <dbReference type="Proteomes" id="UP000030153"/>
    </source>
</evidence>
<comment type="similarity">
    <text evidence="4">Belongs to the glycosyl hydrolase 13 family.</text>
</comment>
<dbReference type="SMART" id="SM00642">
    <property type="entry name" value="Aamy"/>
    <property type="match status" value="1"/>
</dbReference>
<evidence type="ECO:0000256" key="4">
    <source>
        <dbReference type="ARBA" id="ARBA00008061"/>
    </source>
</evidence>
<evidence type="ECO:0000313" key="15">
    <source>
        <dbReference type="EMBL" id="KGP90640.1"/>
    </source>
</evidence>
<feature type="binding site" evidence="12">
    <location>
        <position position="459"/>
    </location>
    <ligand>
        <name>Ca(2+)</name>
        <dbReference type="ChEBI" id="CHEBI:29108"/>
        <label>3</label>
    </ligand>
</feature>
<evidence type="ECO:0000256" key="11">
    <source>
        <dbReference type="PIRSR" id="PIRSR001021-1"/>
    </source>
</evidence>
<keyword evidence="16" id="KW-1185">Reference proteome</keyword>
<dbReference type="NCBIfam" id="NF006969">
    <property type="entry name" value="PRK09441.1-2"/>
    <property type="match status" value="1"/>
</dbReference>
<evidence type="ECO:0000259" key="14">
    <source>
        <dbReference type="SMART" id="SM00642"/>
    </source>
</evidence>
<name>A0A0A2VAA5_9BACI</name>
<dbReference type="FunFam" id="2.40.30.140:FF:000002">
    <property type="entry name" value="Alpha-amylase"/>
    <property type="match status" value="1"/>
</dbReference>
<dbReference type="eggNOG" id="COG0366">
    <property type="taxonomic scope" value="Bacteria"/>
</dbReference>
<feature type="binding site" evidence="12">
    <location>
        <position position="210"/>
    </location>
    <ligand>
        <name>Ca(2+)</name>
        <dbReference type="ChEBI" id="CHEBI:29108"/>
        <label>2</label>
    </ligand>
</feature>
<keyword evidence="7 13" id="KW-0732">Signal</keyword>
<dbReference type="RefSeq" id="WP_036785430.1">
    <property type="nucleotide sequence ID" value="NZ_AVBG01000011.1"/>
</dbReference>
<keyword evidence="5" id="KW-0964">Secreted</keyword>
<feature type="active site" description="Nucleophile" evidence="11">
    <location>
        <position position="260"/>
    </location>
</feature>
<feature type="binding site" evidence="12">
    <location>
        <position position="188"/>
    </location>
    <ligand>
        <name>Ca(2+)</name>
        <dbReference type="ChEBI" id="CHEBI:29108"/>
        <label>2</label>
    </ligand>
</feature>
<dbReference type="PIRSF" id="PIRSF001021">
    <property type="entry name" value="Alph-amls_thrmst"/>
    <property type="match status" value="1"/>
</dbReference>
<evidence type="ECO:0000256" key="1">
    <source>
        <dbReference type="ARBA" id="ARBA00001913"/>
    </source>
</evidence>
<feature type="domain" description="Glycosyl hydrolase family 13 catalytic" evidence="14">
    <location>
        <begin position="32"/>
        <end position="420"/>
    </location>
</feature>
<dbReference type="SUPFAM" id="SSF51445">
    <property type="entry name" value="(Trans)glycosidases"/>
    <property type="match status" value="1"/>
</dbReference>
<comment type="subcellular location">
    <subcellularLocation>
        <location evidence="3">Secreted</location>
    </subcellularLocation>
</comment>